<dbReference type="AlphaFoldDB" id="A0A9Q0MQ20"/>
<protein>
    <submittedName>
        <fullName evidence="1">Uncharacterized protein</fullName>
    </submittedName>
</protein>
<proteinExistence type="predicted"/>
<organism evidence="1 2">
    <name type="scientific">Pseudolycoriella hygida</name>
    <dbReference type="NCBI Taxonomy" id="35572"/>
    <lineage>
        <taxon>Eukaryota</taxon>
        <taxon>Metazoa</taxon>
        <taxon>Ecdysozoa</taxon>
        <taxon>Arthropoda</taxon>
        <taxon>Hexapoda</taxon>
        <taxon>Insecta</taxon>
        <taxon>Pterygota</taxon>
        <taxon>Neoptera</taxon>
        <taxon>Endopterygota</taxon>
        <taxon>Diptera</taxon>
        <taxon>Nematocera</taxon>
        <taxon>Sciaroidea</taxon>
        <taxon>Sciaridae</taxon>
        <taxon>Pseudolycoriella</taxon>
    </lineage>
</organism>
<sequence length="71" mass="7843">MWEMLDTADEDCGNECWGPGPPPVFLIPPPPRPTFLQESTKCLQELTTDAEMCEAMPMEQTIVHLPLKGGA</sequence>
<keyword evidence="2" id="KW-1185">Reference proteome</keyword>
<evidence type="ECO:0000313" key="1">
    <source>
        <dbReference type="EMBL" id="KAJ6635100.1"/>
    </source>
</evidence>
<name>A0A9Q0MQ20_9DIPT</name>
<gene>
    <name evidence="1" type="ORF">Bhyg_13683</name>
</gene>
<reference evidence="1" key="1">
    <citation type="submission" date="2022-07" db="EMBL/GenBank/DDBJ databases">
        <authorList>
            <person name="Trinca V."/>
            <person name="Uliana J.V.C."/>
            <person name="Torres T.T."/>
            <person name="Ward R.J."/>
            <person name="Monesi N."/>
        </authorList>
    </citation>
    <scope>NUCLEOTIDE SEQUENCE</scope>
    <source>
        <strain evidence="1">HSMRA1968</strain>
        <tissue evidence="1">Whole embryos</tissue>
    </source>
</reference>
<comment type="caution">
    <text evidence="1">The sequence shown here is derived from an EMBL/GenBank/DDBJ whole genome shotgun (WGS) entry which is preliminary data.</text>
</comment>
<evidence type="ECO:0000313" key="2">
    <source>
        <dbReference type="Proteomes" id="UP001151699"/>
    </source>
</evidence>
<dbReference type="Proteomes" id="UP001151699">
    <property type="component" value="Chromosome C"/>
</dbReference>
<accession>A0A9Q0MQ20</accession>
<dbReference type="EMBL" id="WJQU01000004">
    <property type="protein sequence ID" value="KAJ6635100.1"/>
    <property type="molecule type" value="Genomic_DNA"/>
</dbReference>